<protein>
    <recommendedName>
        <fullName evidence="3">GPR180/TMEM145 transmembrane domain-containing protein</fullName>
    </recommendedName>
</protein>
<dbReference type="EMBL" id="CAJNNV010025446">
    <property type="protein sequence ID" value="CAE8614536.1"/>
    <property type="molecule type" value="Genomic_DNA"/>
</dbReference>
<dbReference type="OrthoDB" id="444587at2759"/>
<keyword evidence="1" id="KW-0812">Transmembrane</keyword>
<proteinExistence type="predicted"/>
<evidence type="ECO:0000259" key="3">
    <source>
        <dbReference type="Pfam" id="PF10192"/>
    </source>
</evidence>
<keyword evidence="1" id="KW-1133">Transmembrane helix</keyword>
<feature type="transmembrane region" description="Helical" evidence="1">
    <location>
        <begin position="183"/>
        <end position="202"/>
    </location>
</feature>
<dbReference type="GO" id="GO:0019236">
    <property type="term" value="P:response to pheromone"/>
    <property type="evidence" value="ECO:0007669"/>
    <property type="project" value="InterPro"/>
</dbReference>
<feature type="chain" id="PRO_5032451200" description="GPR180/TMEM145 transmembrane domain-containing protein" evidence="2">
    <location>
        <begin position="21"/>
        <end position="457"/>
    </location>
</feature>
<sequence length="457" mass="50888">MQEFAAIALLLAAGPEPAHAKHVSGVASLAPRQARVIAKFCFDYNPACKDGSPCSDPPGRLDFEVFGAKQTGGGFVSKEDPRVYVALLDDEYFSFPEVSQVWSEANCSDVTKSAKRSFELHWADISKADPGASVTSKVIEKVRPRWWYVAIASCSDQALEMNYRLYLENSLQGSQKQLSMDEMSIVSIASMFLLLFAGLAAAQIDSWRKWQEFRNGAPAGHSLLLASVVLAAIGQLFWLSFFQRYKETGETTPSFAIIGRASAVAAKTIMQIMLVLLAQGESVCTPGISWVRHKEMVAAMVFYGFLSFALESWGDREASGSRIEYIYDTRARTALVAMELMWLYVYTSRCWDTFQNETRARPRRFYKHYASALSLWFAALPLVAALAAVLAPWVRYRIVFLVSNFAHVLTMSALVYILHPRIAPDLLDLNAKDHEVSNNSEELAGFLGSALEDEDSW</sequence>
<evidence type="ECO:0000256" key="2">
    <source>
        <dbReference type="SAM" id="SignalP"/>
    </source>
</evidence>
<dbReference type="InterPro" id="IPR019336">
    <property type="entry name" value="GPR180/TMEM145_TM"/>
</dbReference>
<organism evidence="4 5">
    <name type="scientific">Polarella glacialis</name>
    <name type="common">Dinoflagellate</name>
    <dbReference type="NCBI Taxonomy" id="89957"/>
    <lineage>
        <taxon>Eukaryota</taxon>
        <taxon>Sar</taxon>
        <taxon>Alveolata</taxon>
        <taxon>Dinophyceae</taxon>
        <taxon>Suessiales</taxon>
        <taxon>Suessiaceae</taxon>
        <taxon>Polarella</taxon>
    </lineage>
</organism>
<reference evidence="4" key="1">
    <citation type="submission" date="2021-02" db="EMBL/GenBank/DDBJ databases">
        <authorList>
            <person name="Dougan E. K."/>
            <person name="Rhodes N."/>
            <person name="Thang M."/>
            <person name="Chan C."/>
        </authorList>
    </citation>
    <scope>NUCLEOTIDE SEQUENCE</scope>
</reference>
<accession>A0A813FK36</accession>
<feature type="transmembrane region" description="Helical" evidence="1">
    <location>
        <begin position="223"/>
        <end position="242"/>
    </location>
</feature>
<gene>
    <name evidence="4" type="ORF">PGLA1383_LOCUS32259</name>
</gene>
<feature type="transmembrane region" description="Helical" evidence="1">
    <location>
        <begin position="398"/>
        <end position="418"/>
    </location>
</feature>
<evidence type="ECO:0000256" key="1">
    <source>
        <dbReference type="SAM" id="Phobius"/>
    </source>
</evidence>
<name>A0A813FK36_POLGL</name>
<dbReference type="PANTHER" id="PTHR23252:SF24">
    <property type="entry name" value="TRANSMEMBRANE PROTEIN 145"/>
    <property type="match status" value="1"/>
</dbReference>
<dbReference type="GO" id="GO:0007186">
    <property type="term" value="P:G protein-coupled receptor signaling pathway"/>
    <property type="evidence" value="ECO:0007669"/>
    <property type="project" value="InterPro"/>
</dbReference>
<feature type="transmembrane region" description="Helical" evidence="1">
    <location>
        <begin position="372"/>
        <end position="392"/>
    </location>
</feature>
<dbReference type="Pfam" id="PF10192">
    <property type="entry name" value="GPR180-TMEM145_TM"/>
    <property type="match status" value="1"/>
</dbReference>
<evidence type="ECO:0000313" key="4">
    <source>
        <dbReference type="EMBL" id="CAE8614536.1"/>
    </source>
</evidence>
<comment type="caution">
    <text evidence="4">The sequence shown here is derived from an EMBL/GenBank/DDBJ whole genome shotgun (WGS) entry which is preliminary data.</text>
</comment>
<dbReference type="PANTHER" id="PTHR23252">
    <property type="entry name" value="INTIMAL THICKNESS RECEPTOR-RELATED"/>
    <property type="match status" value="1"/>
</dbReference>
<keyword evidence="5" id="KW-1185">Reference proteome</keyword>
<dbReference type="InterPro" id="IPR047831">
    <property type="entry name" value="GPR180/TMEM145"/>
</dbReference>
<dbReference type="AlphaFoldDB" id="A0A813FK36"/>
<keyword evidence="1" id="KW-0472">Membrane</keyword>
<dbReference type="Proteomes" id="UP000654075">
    <property type="component" value="Unassembled WGS sequence"/>
</dbReference>
<feature type="domain" description="GPR180/TMEM145 transmembrane" evidence="3">
    <location>
        <begin position="215"/>
        <end position="412"/>
    </location>
</feature>
<dbReference type="OMA" id="YHIKTNQ"/>
<feature type="signal peptide" evidence="2">
    <location>
        <begin position="1"/>
        <end position="20"/>
    </location>
</feature>
<evidence type="ECO:0000313" key="5">
    <source>
        <dbReference type="Proteomes" id="UP000654075"/>
    </source>
</evidence>
<keyword evidence="2" id="KW-0732">Signal</keyword>